<dbReference type="EMBL" id="MG450654">
    <property type="protein sequence ID" value="ATW62786.1"/>
    <property type="molecule type" value="Genomic_DNA"/>
</dbReference>
<sequence length="91" mass="9864">MKRPSNKQELADVSLEIASDALHSLHMAIKTGECSVRDLNTIAANCAKIHRDAMADIAAEAKGKEDEERDPEKSSFNKAVESLLNEVGGIE</sequence>
<name>A0A3G1L3N0_9CAUD</name>
<evidence type="ECO:0000313" key="2">
    <source>
        <dbReference type="Proteomes" id="UP000274731"/>
    </source>
</evidence>
<dbReference type="Proteomes" id="UP000274731">
    <property type="component" value="Segment"/>
</dbReference>
<proteinExistence type="predicted"/>
<accession>A0A3G1L3N0</accession>
<reference evidence="1 2" key="1">
    <citation type="journal article" date="2018" name="Environ. Microbiol.">
        <title>Novel phage-host interactions and evolution as revealed by a cyanomyovirus isolated from an estuarine environment.</title>
        <authorList>
            <person name="Xu Y."/>
            <person name="Zhang R."/>
            <person name="Wang N."/>
            <person name="Cai L."/>
            <person name="Tong Y."/>
            <person name="Sun Q."/>
            <person name="Chen F."/>
            <person name="Jiao N."/>
        </authorList>
    </citation>
    <scope>NUCLEOTIDE SEQUENCE [LARGE SCALE GENOMIC DNA]</scope>
</reference>
<keyword evidence="2" id="KW-1185">Reference proteome</keyword>
<organism evidence="1 2">
    <name type="scientific">Synechococcus phage S-CBWM1</name>
    <dbReference type="NCBI Taxonomy" id="2053653"/>
    <lineage>
        <taxon>Viruses</taxon>
        <taxon>Duplodnaviria</taxon>
        <taxon>Heunggongvirae</taxon>
        <taxon>Uroviricota</taxon>
        <taxon>Caudoviricetes</taxon>
        <taxon>Aokuangvirus</taxon>
        <taxon>Aokuangvirus SCBWM1</taxon>
    </lineage>
</organism>
<gene>
    <name evidence="1" type="ORF">SCBWM1_gp102</name>
</gene>
<protein>
    <submittedName>
        <fullName evidence="1">Uncharacterized protein</fullName>
    </submittedName>
</protein>
<evidence type="ECO:0000313" key="1">
    <source>
        <dbReference type="EMBL" id="ATW62786.1"/>
    </source>
</evidence>